<feature type="domain" description="4Fe-4S ferredoxin-type" evidence="4">
    <location>
        <begin position="294"/>
        <end position="323"/>
    </location>
</feature>
<organism evidence="5 6">
    <name type="scientific">Metaclostridioides mangenotii</name>
    <dbReference type="NCBI Taxonomy" id="1540"/>
    <lineage>
        <taxon>Bacteria</taxon>
        <taxon>Bacillati</taxon>
        <taxon>Bacillota</taxon>
        <taxon>Clostridia</taxon>
        <taxon>Peptostreptococcales</taxon>
        <taxon>Peptostreptococcaceae</taxon>
        <taxon>Metaclostridioides</taxon>
    </lineage>
</organism>
<evidence type="ECO:0000313" key="6">
    <source>
        <dbReference type="Proteomes" id="UP000767291"/>
    </source>
</evidence>
<dbReference type="Pfam" id="PF13534">
    <property type="entry name" value="Fer4_17"/>
    <property type="match status" value="1"/>
</dbReference>
<keyword evidence="2" id="KW-0408">Iron</keyword>
<evidence type="ECO:0000259" key="4">
    <source>
        <dbReference type="PROSITE" id="PS51379"/>
    </source>
</evidence>
<dbReference type="PROSITE" id="PS00198">
    <property type="entry name" value="4FE4S_FER_1"/>
    <property type="match status" value="1"/>
</dbReference>
<dbReference type="PANTHER" id="PTHR43312:SF1">
    <property type="entry name" value="NADP-DEPENDENT OXIDOREDUCTASE DOMAIN-CONTAINING PROTEIN"/>
    <property type="match status" value="1"/>
</dbReference>
<evidence type="ECO:0000256" key="3">
    <source>
        <dbReference type="ARBA" id="ARBA00023014"/>
    </source>
</evidence>
<dbReference type="Gene3D" id="3.20.20.100">
    <property type="entry name" value="NADP-dependent oxidoreductase domain"/>
    <property type="match status" value="1"/>
</dbReference>
<reference evidence="5 6" key="1">
    <citation type="submission" date="2021-03" db="EMBL/GenBank/DDBJ databases">
        <title>Genomic Encyclopedia of Type Strains, Phase IV (KMG-IV): sequencing the most valuable type-strain genomes for metagenomic binning, comparative biology and taxonomic classification.</title>
        <authorList>
            <person name="Goeker M."/>
        </authorList>
    </citation>
    <scope>NUCLEOTIDE SEQUENCE [LARGE SCALE GENOMIC DNA]</scope>
    <source>
        <strain evidence="5 6">DSM 1289</strain>
    </source>
</reference>
<dbReference type="InterPro" id="IPR017900">
    <property type="entry name" value="4Fe4S_Fe_S_CS"/>
</dbReference>
<dbReference type="Proteomes" id="UP000767291">
    <property type="component" value="Unassembled WGS sequence"/>
</dbReference>
<dbReference type="InterPro" id="IPR017896">
    <property type="entry name" value="4Fe4S_Fe-S-bd"/>
</dbReference>
<dbReference type="InterPro" id="IPR023210">
    <property type="entry name" value="NADP_OxRdtase_dom"/>
</dbReference>
<name>A0ABS4ECC5_9FIRM</name>
<keyword evidence="6" id="KW-1185">Reference proteome</keyword>
<dbReference type="RefSeq" id="WP_209457005.1">
    <property type="nucleotide sequence ID" value="NZ_BAAACS010000011.1"/>
</dbReference>
<proteinExistence type="predicted"/>
<dbReference type="InterPro" id="IPR053135">
    <property type="entry name" value="AKR2_Oxidoreductase"/>
</dbReference>
<dbReference type="PROSITE" id="PS51379">
    <property type="entry name" value="4FE4S_FER_2"/>
    <property type="match status" value="1"/>
</dbReference>
<dbReference type="EMBL" id="JAGGJX010000003">
    <property type="protein sequence ID" value="MBP1855592.1"/>
    <property type="molecule type" value="Genomic_DNA"/>
</dbReference>
<dbReference type="SUPFAM" id="SSF46548">
    <property type="entry name" value="alpha-helical ferredoxin"/>
    <property type="match status" value="1"/>
</dbReference>
<evidence type="ECO:0000313" key="5">
    <source>
        <dbReference type="EMBL" id="MBP1855592.1"/>
    </source>
</evidence>
<dbReference type="CDD" id="cd19100">
    <property type="entry name" value="AKR_unchar"/>
    <property type="match status" value="1"/>
</dbReference>
<comment type="caution">
    <text evidence="5">The sequence shown here is derived from an EMBL/GenBank/DDBJ whole genome shotgun (WGS) entry which is preliminary data.</text>
</comment>
<keyword evidence="1" id="KW-0479">Metal-binding</keyword>
<dbReference type="InterPro" id="IPR036812">
    <property type="entry name" value="NAD(P)_OxRdtase_dom_sf"/>
</dbReference>
<accession>A0ABS4ECC5</accession>
<dbReference type="PANTHER" id="PTHR43312">
    <property type="entry name" value="D-THREO-ALDOSE 1-DEHYDROGENASE"/>
    <property type="match status" value="1"/>
</dbReference>
<keyword evidence="3" id="KW-0411">Iron-sulfur</keyword>
<protein>
    <submittedName>
        <fullName evidence="5">Aldo/keto reductase-like oxidoreductase</fullName>
    </submittedName>
</protein>
<gene>
    <name evidence="5" type="ORF">J2Z43_001987</name>
</gene>
<dbReference type="Pfam" id="PF00248">
    <property type="entry name" value="Aldo_ket_red"/>
    <property type="match status" value="1"/>
</dbReference>
<dbReference type="SUPFAM" id="SSF51430">
    <property type="entry name" value="NAD(P)-linked oxidoreductase"/>
    <property type="match status" value="1"/>
</dbReference>
<evidence type="ECO:0000256" key="2">
    <source>
        <dbReference type="ARBA" id="ARBA00023004"/>
    </source>
</evidence>
<sequence>MRNLGNTDIKIKRIGFGGLPIQRINQEETNDVINEIEKYGINFIDSARGYTISEEAIGNAIEGRRDKFFIATKSMARDYEGMKKDIEISLKNFKTDFIDLYQLHNVKAEEYDKIFEENMAYKALLEAKEEGKIRYIGITSHSLETIGKAIGTDYFATVQFPYNMVEIQADEVLKKAHEKGIGTIVMKPLAGGNLDDAELALKYIMSRDHIDVAIPGMDKVEQVGENIKAADNHKLTDEDVNNIEEIRTTLGNKFCRRCEYCMPCTVGINIPTNFLFEGYYTRYNLKDWATGRYESQEVKPSACIECGVCQSRCPYDLPIIDMLKNVGEKLEK</sequence>
<evidence type="ECO:0000256" key="1">
    <source>
        <dbReference type="ARBA" id="ARBA00022723"/>
    </source>
</evidence>